<dbReference type="GO" id="GO:0016020">
    <property type="term" value="C:membrane"/>
    <property type="evidence" value="ECO:0007669"/>
    <property type="project" value="UniProtKB-SubCell"/>
</dbReference>
<dbReference type="Gene3D" id="1.10.760.10">
    <property type="entry name" value="Cytochrome c-like domain"/>
    <property type="match status" value="1"/>
</dbReference>
<evidence type="ECO:0000313" key="15">
    <source>
        <dbReference type="Proteomes" id="UP000531216"/>
    </source>
</evidence>
<feature type="binding site" description="covalent" evidence="9">
    <location>
        <position position="248"/>
    </location>
    <ligand>
        <name>heme c</name>
        <dbReference type="ChEBI" id="CHEBI:61717"/>
    </ligand>
</feature>
<evidence type="ECO:0000256" key="1">
    <source>
        <dbReference type="ARBA" id="ARBA00004370"/>
    </source>
</evidence>
<name>A0A7W6FV95_9HYPH</name>
<organism evidence="14 15">
    <name type="scientific">Aureimonas phyllosphaerae</name>
    <dbReference type="NCBI Taxonomy" id="1166078"/>
    <lineage>
        <taxon>Bacteria</taxon>
        <taxon>Pseudomonadati</taxon>
        <taxon>Pseudomonadota</taxon>
        <taxon>Alphaproteobacteria</taxon>
        <taxon>Hyphomicrobiales</taxon>
        <taxon>Aurantimonadaceae</taxon>
        <taxon>Aureimonas</taxon>
    </lineage>
</organism>
<feature type="region of interest" description="Disordered" evidence="10">
    <location>
        <begin position="26"/>
        <end position="68"/>
    </location>
</feature>
<keyword evidence="7 9" id="KW-0408">Iron</keyword>
<dbReference type="SUPFAM" id="SSF46626">
    <property type="entry name" value="Cytochrome c"/>
    <property type="match status" value="1"/>
</dbReference>
<dbReference type="InterPro" id="IPR002326">
    <property type="entry name" value="Cyt_c1"/>
</dbReference>
<dbReference type="EMBL" id="JACIDO010000003">
    <property type="protein sequence ID" value="MBB3935807.1"/>
    <property type="molecule type" value="Genomic_DNA"/>
</dbReference>
<dbReference type="InterPro" id="IPR009056">
    <property type="entry name" value="Cyt_c-like_dom"/>
</dbReference>
<evidence type="ECO:0000256" key="4">
    <source>
        <dbReference type="ARBA" id="ARBA00022692"/>
    </source>
</evidence>
<evidence type="ECO:0000256" key="12">
    <source>
        <dbReference type="SAM" id="SignalP"/>
    </source>
</evidence>
<feature type="binding site" description="covalent" evidence="9">
    <location>
        <position position="106"/>
    </location>
    <ligand>
        <name>heme c</name>
        <dbReference type="ChEBI" id="CHEBI:61717"/>
    </ligand>
</feature>
<dbReference type="PANTHER" id="PTHR10266">
    <property type="entry name" value="CYTOCHROME C1"/>
    <property type="match status" value="1"/>
</dbReference>
<gene>
    <name evidence="14" type="ORF">GGR05_001951</name>
</gene>
<dbReference type="PANTHER" id="PTHR10266:SF3">
    <property type="entry name" value="CYTOCHROME C1, HEME PROTEIN, MITOCHONDRIAL"/>
    <property type="match status" value="1"/>
</dbReference>
<feature type="binding site" description="covalent" evidence="9">
    <location>
        <position position="103"/>
    </location>
    <ligand>
        <name>heme c</name>
        <dbReference type="ChEBI" id="CHEBI:61717"/>
    </ligand>
</feature>
<evidence type="ECO:0000256" key="3">
    <source>
        <dbReference type="ARBA" id="ARBA00022617"/>
    </source>
</evidence>
<keyword evidence="4 11" id="KW-0812">Transmembrane</keyword>
<reference evidence="14 15" key="1">
    <citation type="submission" date="2020-08" db="EMBL/GenBank/DDBJ databases">
        <title>Genomic Encyclopedia of Type Strains, Phase IV (KMG-IV): sequencing the most valuable type-strain genomes for metagenomic binning, comparative biology and taxonomic classification.</title>
        <authorList>
            <person name="Goeker M."/>
        </authorList>
    </citation>
    <scope>NUCLEOTIDE SEQUENCE [LARGE SCALE GENOMIC DNA]</scope>
    <source>
        <strain evidence="14 15">DSM 25024</strain>
    </source>
</reference>
<sequence length="320" mass="34464">MRKLLPALLVAGVVMSPALGRAQEPAAPAGQIVGDAPGEAPDATRGTEQAVAEGHGGEAGGEHATPHYPLKKPAELSWTFAGPFGHWDLGQLQRGLKVYKEVCSNCHSMNLVSFRNFSALGYSDEQVRALAAEYQITDPAPNAQGEMFQRAGIPSDRLPSPYPNPEAAAAALGGAHPPDLSLIAKARSVERGFPRFLLDIFPWSQYAEGGPDYIHALLTGYEQAPANVTIQPGTYYNPHFISGPALAMAPPLSDGQVTYDDGAPATMEQYSRDVSAFLMWTAEPHLVERKATGFVVMIFLIGFAIMLYLVKRRVWADTPH</sequence>
<evidence type="ECO:0000256" key="2">
    <source>
        <dbReference type="ARBA" id="ARBA00016165"/>
    </source>
</evidence>
<dbReference type="PROSITE" id="PS51007">
    <property type="entry name" value="CYTC"/>
    <property type="match status" value="1"/>
</dbReference>
<evidence type="ECO:0000256" key="10">
    <source>
        <dbReference type="SAM" id="MobiDB-lite"/>
    </source>
</evidence>
<evidence type="ECO:0000313" key="14">
    <source>
        <dbReference type="EMBL" id="MBB3935807.1"/>
    </source>
</evidence>
<dbReference type="PRINTS" id="PR00603">
    <property type="entry name" value="CYTOCHROMEC1"/>
</dbReference>
<feature type="binding site" description="covalent" evidence="9">
    <location>
        <position position="107"/>
    </location>
    <ligand>
        <name>heme c</name>
        <dbReference type="ChEBI" id="CHEBI:61717"/>
    </ligand>
</feature>
<dbReference type="GO" id="GO:0009055">
    <property type="term" value="F:electron transfer activity"/>
    <property type="evidence" value="ECO:0007669"/>
    <property type="project" value="InterPro"/>
</dbReference>
<keyword evidence="6 11" id="KW-1133">Transmembrane helix</keyword>
<comment type="subcellular location">
    <subcellularLocation>
        <location evidence="1">Membrane</location>
    </subcellularLocation>
</comment>
<protein>
    <recommendedName>
        <fullName evidence="2">Cytochrome c1</fullName>
    </recommendedName>
</protein>
<dbReference type="OrthoDB" id="9808471at2"/>
<dbReference type="GO" id="GO:0046872">
    <property type="term" value="F:metal ion binding"/>
    <property type="evidence" value="ECO:0007669"/>
    <property type="project" value="UniProtKB-KW"/>
</dbReference>
<feature type="chain" id="PRO_5031127285" description="Cytochrome c1" evidence="12">
    <location>
        <begin position="23"/>
        <end position="320"/>
    </location>
</feature>
<dbReference type="InterPro" id="IPR036909">
    <property type="entry name" value="Cyt_c-like_dom_sf"/>
</dbReference>
<keyword evidence="5 9" id="KW-0479">Metal-binding</keyword>
<evidence type="ECO:0000256" key="11">
    <source>
        <dbReference type="SAM" id="Phobius"/>
    </source>
</evidence>
<evidence type="ECO:0000256" key="5">
    <source>
        <dbReference type="ARBA" id="ARBA00022723"/>
    </source>
</evidence>
<dbReference type="Proteomes" id="UP000531216">
    <property type="component" value="Unassembled WGS sequence"/>
</dbReference>
<accession>A0A7W6FV95</accession>
<evidence type="ECO:0000256" key="6">
    <source>
        <dbReference type="ARBA" id="ARBA00022989"/>
    </source>
</evidence>
<evidence type="ECO:0000259" key="13">
    <source>
        <dbReference type="PROSITE" id="PS51007"/>
    </source>
</evidence>
<keyword evidence="12" id="KW-0732">Signal</keyword>
<evidence type="ECO:0000256" key="7">
    <source>
        <dbReference type="ARBA" id="ARBA00023004"/>
    </source>
</evidence>
<comment type="caution">
    <text evidence="14">The sequence shown here is derived from an EMBL/GenBank/DDBJ whole genome shotgun (WGS) entry which is preliminary data.</text>
</comment>
<feature type="signal peptide" evidence="12">
    <location>
        <begin position="1"/>
        <end position="22"/>
    </location>
</feature>
<dbReference type="Gene3D" id="1.20.5.100">
    <property type="entry name" value="Cytochrome c1, transmembrane anchor, C-terminal"/>
    <property type="match status" value="1"/>
</dbReference>
<keyword evidence="15" id="KW-1185">Reference proteome</keyword>
<evidence type="ECO:0000256" key="9">
    <source>
        <dbReference type="PIRSR" id="PIRSR602326-1"/>
    </source>
</evidence>
<dbReference type="AlphaFoldDB" id="A0A7W6FV95"/>
<dbReference type="RefSeq" id="WP_090961310.1">
    <property type="nucleotide sequence ID" value="NZ_CP181348.1"/>
</dbReference>
<keyword evidence="3 9" id="KW-0349">Heme</keyword>
<feature type="transmembrane region" description="Helical" evidence="11">
    <location>
        <begin position="291"/>
        <end position="310"/>
    </location>
</feature>
<dbReference type="Pfam" id="PF02167">
    <property type="entry name" value="Cytochrom_C1"/>
    <property type="match status" value="1"/>
</dbReference>
<evidence type="ECO:0000256" key="8">
    <source>
        <dbReference type="ARBA" id="ARBA00023136"/>
    </source>
</evidence>
<keyword evidence="8 11" id="KW-0472">Membrane</keyword>
<comment type="cofactor">
    <cofactor evidence="9">
        <name>heme c</name>
        <dbReference type="ChEBI" id="CHEBI:61717"/>
    </cofactor>
    <text evidence="9">Binds 1 heme c group covalently per subunit.</text>
</comment>
<feature type="domain" description="Cytochrome c" evidence="13">
    <location>
        <begin position="90"/>
        <end position="282"/>
    </location>
</feature>
<dbReference type="GO" id="GO:0020037">
    <property type="term" value="F:heme binding"/>
    <property type="evidence" value="ECO:0007669"/>
    <property type="project" value="InterPro"/>
</dbReference>
<proteinExistence type="predicted"/>